<gene>
    <name evidence="1" type="ORF">ABXS05_07180</name>
</gene>
<reference evidence="1 2" key="1">
    <citation type="submission" date="2024-07" db="EMBL/GenBank/DDBJ databases">
        <title>Description of Labrys sedimenti sp. nov., isolated from a diclofenac-degrading enrichment culture.</title>
        <authorList>
            <person name="Tancsics A."/>
            <person name="Csepanyi A."/>
        </authorList>
    </citation>
    <scope>NUCLEOTIDE SEQUENCE [LARGE SCALE GENOMIC DNA]</scope>
    <source>
        <strain evidence="1 2">LMG 23578</strain>
    </source>
</reference>
<name>A0ABV3PI43_9HYPH</name>
<proteinExistence type="predicted"/>
<dbReference type="RefSeq" id="WP_311942332.1">
    <property type="nucleotide sequence ID" value="NZ_JAVSCS010000036.1"/>
</dbReference>
<dbReference type="Proteomes" id="UP001555786">
    <property type="component" value="Unassembled WGS sequence"/>
</dbReference>
<evidence type="ECO:0000313" key="2">
    <source>
        <dbReference type="Proteomes" id="UP001555786"/>
    </source>
</evidence>
<organism evidence="1 2">
    <name type="scientific">Labrys neptuniae</name>
    <dbReference type="NCBI Taxonomy" id="376174"/>
    <lineage>
        <taxon>Bacteria</taxon>
        <taxon>Pseudomonadati</taxon>
        <taxon>Pseudomonadota</taxon>
        <taxon>Alphaproteobacteria</taxon>
        <taxon>Hyphomicrobiales</taxon>
        <taxon>Xanthobacteraceae</taxon>
        <taxon>Labrys</taxon>
    </lineage>
</organism>
<protein>
    <submittedName>
        <fullName evidence="1">Uncharacterized protein</fullName>
    </submittedName>
</protein>
<evidence type="ECO:0000313" key="1">
    <source>
        <dbReference type="EMBL" id="MEW9305312.1"/>
    </source>
</evidence>
<dbReference type="EMBL" id="JBFNQD010000001">
    <property type="protein sequence ID" value="MEW9305312.1"/>
    <property type="molecule type" value="Genomic_DNA"/>
</dbReference>
<accession>A0ABV3PI43</accession>
<sequence>MSDLPSDDQLRITLARTLGLVFEDWSMPDPTRMELDVEQAIRQAVRRAWPDLTVTAVVAGLRHEGEVDSIDLLMADTRSGIKRRYLVFP</sequence>
<comment type="caution">
    <text evidence="1">The sequence shown here is derived from an EMBL/GenBank/DDBJ whole genome shotgun (WGS) entry which is preliminary data.</text>
</comment>
<keyword evidence="2" id="KW-1185">Reference proteome</keyword>